<dbReference type="InterPro" id="IPR037460">
    <property type="entry name" value="SEST-like"/>
</dbReference>
<dbReference type="SUPFAM" id="SSF52266">
    <property type="entry name" value="SGNH hydrolase"/>
    <property type="match status" value="1"/>
</dbReference>
<dbReference type="InterPro" id="IPR036514">
    <property type="entry name" value="SGNH_hydro_sf"/>
</dbReference>
<evidence type="ECO:0000313" key="3">
    <source>
        <dbReference type="Proteomes" id="UP001161017"/>
    </source>
</evidence>
<dbReference type="Gene3D" id="3.40.50.1110">
    <property type="entry name" value="SGNH hydrolase"/>
    <property type="match status" value="1"/>
</dbReference>
<organism evidence="2 3">
    <name type="scientific">Ramalina farinacea</name>
    <dbReference type="NCBI Taxonomy" id="258253"/>
    <lineage>
        <taxon>Eukaryota</taxon>
        <taxon>Fungi</taxon>
        <taxon>Dikarya</taxon>
        <taxon>Ascomycota</taxon>
        <taxon>Pezizomycotina</taxon>
        <taxon>Lecanoromycetes</taxon>
        <taxon>OSLEUM clade</taxon>
        <taxon>Lecanoromycetidae</taxon>
        <taxon>Lecanorales</taxon>
        <taxon>Lecanorineae</taxon>
        <taxon>Ramalinaceae</taxon>
        <taxon>Ramalina</taxon>
    </lineage>
</organism>
<sequence>MRVLVTFQIGYVIASPLLNTRDDDPQVASIVAAANVPKYTAPTIANRDITDWLAIGDSFAAGISADVPNDELNWSCSRFKQSYPNQMNENPRFPGHSTSRTFAFGACSGGKMQDLIDNQLEPGTPDSSANYPEIGKPQIGTVSISGNDLEFGKIVNACLYHWTGYGDGTQLVKDAHVALDDPARVFYFKVVDVFSKMMVKARTANPSFQLYVTGYIQLWNDDNTQCDTVSWAPWYKAAAPLTTTLRKDMNSIVDKLNDLLKQAAESLNHYEDGVYYVDAFQDQFNGHRFCEQEDDPIYHKSPIDDRTWFIHYDSHMRILLQSQVNSILIPPKDGKSTTDQIKGVNGDLSKLNSAYNDYDSMTAALTKMAQDDPSKYSVLPITWLRVMHPKGSGYGPMSDAVIDNVIRFGASGATSMPATGRTCAGTDSNKFISRDDMNDKIGKFCGDAAAQKVQDKDSGATKRDYNEGTRYDVTLSMDWPSGQDITSDMEANCNQYMKSIMDVGQVRYNIIPTQDQGYTPGTCSFHLQEDEQWSGNDGPRTERYWSYEIEQALMKDGAGNEIGRLGFKTNSGDGDPQSEGDGHSLQWQTKLPENLAITSEAQGNPKDYVQFTIGAQTWSTNDPDSGTPRRDVGGWNKEYSPAVSFATISFLLTGPGSTLISRKES</sequence>
<comment type="caution">
    <text evidence="2">The sequence shown here is derived from an EMBL/GenBank/DDBJ whole genome shotgun (WGS) entry which is preliminary data.</text>
</comment>
<evidence type="ECO:0000256" key="1">
    <source>
        <dbReference type="SAM" id="MobiDB-lite"/>
    </source>
</evidence>
<protein>
    <recommendedName>
        <fullName evidence="4">SGNH hydrolase-type esterase domain-containing protein</fullName>
    </recommendedName>
</protein>
<dbReference type="Proteomes" id="UP001161017">
    <property type="component" value="Unassembled WGS sequence"/>
</dbReference>
<dbReference type="GO" id="GO:0006629">
    <property type="term" value="P:lipid metabolic process"/>
    <property type="evidence" value="ECO:0007669"/>
    <property type="project" value="TreeGrafter"/>
</dbReference>
<evidence type="ECO:0000313" key="2">
    <source>
        <dbReference type="EMBL" id="MDI1493412.1"/>
    </source>
</evidence>
<dbReference type="EMBL" id="JAPUFD010000026">
    <property type="protein sequence ID" value="MDI1493412.1"/>
    <property type="molecule type" value="Genomic_DNA"/>
</dbReference>
<reference evidence="2" key="1">
    <citation type="journal article" date="2023" name="Genome Biol. Evol.">
        <title>First Whole Genome Sequence and Flow Cytometry Genome Size Data for the Lichen-Forming Fungus Ramalina farinacea (Ascomycota).</title>
        <authorList>
            <person name="Llewellyn T."/>
            <person name="Mian S."/>
            <person name="Hill R."/>
            <person name="Leitch I.J."/>
            <person name="Gaya E."/>
        </authorList>
    </citation>
    <scope>NUCLEOTIDE SEQUENCE</scope>
    <source>
        <strain evidence="2">LIQ254RAFAR</strain>
    </source>
</reference>
<feature type="region of interest" description="Disordered" evidence="1">
    <location>
        <begin position="564"/>
        <end position="584"/>
    </location>
</feature>
<name>A0AA43U2B5_9LECA</name>
<accession>A0AA43U2B5</accession>
<dbReference type="PANTHER" id="PTHR37981:SF1">
    <property type="entry name" value="SGNH HYDROLASE-TYPE ESTERASE DOMAIN-CONTAINING PROTEIN"/>
    <property type="match status" value="1"/>
</dbReference>
<keyword evidence="3" id="KW-1185">Reference proteome</keyword>
<dbReference type="AlphaFoldDB" id="A0AA43U2B5"/>
<proteinExistence type="predicted"/>
<dbReference type="GO" id="GO:0016788">
    <property type="term" value="F:hydrolase activity, acting on ester bonds"/>
    <property type="evidence" value="ECO:0007669"/>
    <property type="project" value="InterPro"/>
</dbReference>
<dbReference type="CDD" id="cd01823">
    <property type="entry name" value="SEST_like"/>
    <property type="match status" value="1"/>
</dbReference>
<evidence type="ECO:0008006" key="4">
    <source>
        <dbReference type="Google" id="ProtNLM"/>
    </source>
</evidence>
<dbReference type="PANTHER" id="PTHR37981">
    <property type="entry name" value="LIPASE 2"/>
    <property type="match status" value="1"/>
</dbReference>
<gene>
    <name evidence="2" type="ORF">OHK93_005201</name>
</gene>